<dbReference type="NCBIfam" id="NF004939">
    <property type="entry name" value="PRK06292.1-1"/>
    <property type="match status" value="1"/>
</dbReference>
<evidence type="ECO:0000313" key="6">
    <source>
        <dbReference type="EMBL" id="MCY0387731.1"/>
    </source>
</evidence>
<evidence type="ECO:0000256" key="1">
    <source>
        <dbReference type="ARBA" id="ARBA00001974"/>
    </source>
</evidence>
<comment type="caution">
    <text evidence="6">The sequence shown here is derived from an EMBL/GenBank/DDBJ whole genome shotgun (WGS) entry which is preliminary data.</text>
</comment>
<dbReference type="Pfam" id="PF02852">
    <property type="entry name" value="Pyr_redox_dim"/>
    <property type="match status" value="1"/>
</dbReference>
<dbReference type="EMBL" id="JAPMXC010000001">
    <property type="protein sequence ID" value="MCY0387731.1"/>
    <property type="molecule type" value="Genomic_DNA"/>
</dbReference>
<dbReference type="Gene3D" id="3.50.50.60">
    <property type="entry name" value="FAD/NAD(P)-binding domain"/>
    <property type="match status" value="2"/>
</dbReference>
<dbReference type="PRINTS" id="PR00368">
    <property type="entry name" value="FADPNR"/>
</dbReference>
<reference evidence="6" key="1">
    <citation type="submission" date="2022-11" db="EMBL/GenBank/DDBJ databases">
        <title>Robbsia betulipollinis sp. nov., isolated from pollen of birch (Betula pendula).</title>
        <authorList>
            <person name="Shi H."/>
            <person name="Ambika Manirajan B."/>
            <person name="Ratering S."/>
            <person name="Geissler-Plaum R."/>
            <person name="Schnell S."/>
        </authorList>
    </citation>
    <scope>NUCLEOTIDE SEQUENCE</scope>
    <source>
        <strain evidence="6">Bb-Pol-6</strain>
    </source>
</reference>
<comment type="cofactor">
    <cofactor evidence="1">
        <name>FAD</name>
        <dbReference type="ChEBI" id="CHEBI:57692"/>
    </cofactor>
</comment>
<sequence>MSQTSSRRLEVDVAVIGAGSAGMSAYRAAVKQGARTVLIESGEYGTTCARHACMPSKLLIAAANALHDTTLLDGFGIALDAPPRVDETRVLERVRRERDRFAGLVVDEVATFPAADKLRGLARFLSDTVLQVGDDTEVHARASVIATGGAAVIPEEYRVLGPTLVTSDDVFEWRTLPRRLAVVGTGVIAIELGQALSRLGVDVTMFGKGGGIASISDPKVADYALRRFTREFPIHQHAEVHAALRADGRAELRFADAQGVARCETYDFVLMATGRAPNLKKLSLENTSVRCDAHGVPLFDPDTLQCLSERTGRDAAAHPGAGAPIFIAGDANHQRPWLNDASNEGRIAGEGAVRWPAAVPQSRPVVLSLVFCDPGVLMAGQPLSALDPDAIVIGEVSFENQGRSRVTQRNHGLLRVYADLRTGHLLGAEGIAPAGEHLGHLIAWCVQQRMTLDQILTMPFYHPVFEEGLRTALRDAAKARFRAHPCADPSLSDAVGA</sequence>
<evidence type="ECO:0000256" key="2">
    <source>
        <dbReference type="ARBA" id="ARBA00022630"/>
    </source>
</evidence>
<evidence type="ECO:0000313" key="7">
    <source>
        <dbReference type="Proteomes" id="UP001082899"/>
    </source>
</evidence>
<feature type="domain" description="Pyridine nucleotide-disulphide oxidoreductase dimerisation" evidence="4">
    <location>
        <begin position="368"/>
        <end position="472"/>
    </location>
</feature>
<evidence type="ECO:0000256" key="3">
    <source>
        <dbReference type="ARBA" id="ARBA00022827"/>
    </source>
</evidence>
<dbReference type="Proteomes" id="UP001082899">
    <property type="component" value="Unassembled WGS sequence"/>
</dbReference>
<dbReference type="EC" id="1.8.1.4" evidence="6"/>
<dbReference type="GO" id="GO:0004148">
    <property type="term" value="F:dihydrolipoyl dehydrogenase (NADH) activity"/>
    <property type="evidence" value="ECO:0007669"/>
    <property type="project" value="UniProtKB-EC"/>
</dbReference>
<name>A0ABT3ZMG4_9BURK</name>
<dbReference type="RefSeq" id="WP_267847452.1">
    <property type="nucleotide sequence ID" value="NZ_JAPMXC010000001.1"/>
</dbReference>
<dbReference type="Gene3D" id="3.30.390.30">
    <property type="match status" value="1"/>
</dbReference>
<keyword evidence="6" id="KW-0560">Oxidoreductase</keyword>
<gene>
    <name evidence="6" type="ORF">OVY01_10885</name>
</gene>
<dbReference type="Pfam" id="PF07992">
    <property type="entry name" value="Pyr_redox_2"/>
    <property type="match status" value="1"/>
</dbReference>
<dbReference type="PANTHER" id="PTHR43014:SF4">
    <property type="entry name" value="PYRIDINE NUCLEOTIDE-DISULFIDE OXIDOREDUCTASE RCLA-RELATED"/>
    <property type="match status" value="1"/>
</dbReference>
<dbReference type="InterPro" id="IPR036188">
    <property type="entry name" value="FAD/NAD-bd_sf"/>
</dbReference>
<dbReference type="SUPFAM" id="SSF51905">
    <property type="entry name" value="FAD/NAD(P)-binding domain"/>
    <property type="match status" value="1"/>
</dbReference>
<proteinExistence type="predicted"/>
<protein>
    <submittedName>
        <fullName evidence="6">Dihydrolipoyl dehydrogenase</fullName>
        <ecNumber evidence="6">1.8.1.4</ecNumber>
    </submittedName>
</protein>
<evidence type="ECO:0000259" key="5">
    <source>
        <dbReference type="Pfam" id="PF07992"/>
    </source>
</evidence>
<keyword evidence="3" id="KW-0274">FAD</keyword>
<dbReference type="InterPro" id="IPR016156">
    <property type="entry name" value="FAD/NAD-linked_Rdtase_dimer_sf"/>
</dbReference>
<dbReference type="SUPFAM" id="SSF55424">
    <property type="entry name" value="FAD/NAD-linked reductases, dimerisation (C-terminal) domain"/>
    <property type="match status" value="1"/>
</dbReference>
<feature type="domain" description="FAD/NAD(P)-binding" evidence="5">
    <location>
        <begin position="12"/>
        <end position="300"/>
    </location>
</feature>
<dbReference type="PANTHER" id="PTHR43014">
    <property type="entry name" value="MERCURIC REDUCTASE"/>
    <property type="match status" value="1"/>
</dbReference>
<dbReference type="InterPro" id="IPR004099">
    <property type="entry name" value="Pyr_nucl-diS_OxRdtase_dimer"/>
</dbReference>
<keyword evidence="2" id="KW-0285">Flavoprotein</keyword>
<organism evidence="6 7">
    <name type="scientific">Robbsia betulipollinis</name>
    <dbReference type="NCBI Taxonomy" id="2981849"/>
    <lineage>
        <taxon>Bacteria</taxon>
        <taxon>Pseudomonadati</taxon>
        <taxon>Pseudomonadota</taxon>
        <taxon>Betaproteobacteria</taxon>
        <taxon>Burkholderiales</taxon>
        <taxon>Burkholderiaceae</taxon>
        <taxon>Robbsia</taxon>
    </lineage>
</organism>
<accession>A0ABT3ZMG4</accession>
<dbReference type="InterPro" id="IPR023753">
    <property type="entry name" value="FAD/NAD-binding_dom"/>
</dbReference>
<keyword evidence="7" id="KW-1185">Reference proteome</keyword>
<dbReference type="PRINTS" id="PR00411">
    <property type="entry name" value="PNDRDTASEI"/>
</dbReference>
<evidence type="ECO:0000259" key="4">
    <source>
        <dbReference type="Pfam" id="PF02852"/>
    </source>
</evidence>